<sequence>MPFASHHRAIHVAPCYGLPLARPQRENGPGAAVSLSRTFHGARSGRPETGLPAVGHPARPRTGQPTHCAAWPAALAILLVANLAAPVSGAVPRGARPAEGFEETGADIDSSFDPEALPPANTTAWTVLDDVVIQPVERALIKSDYTFHDFLKAVAAARAPFRYFGESAGDAYEILSGEEVDPQVRRNVRQGAEVVDLATGFLPGVPMLRLPGDLADIADDALEHKAPDAGKIAGFLQYGDPRVTGSAPQLLGDSSSPERSPSASQPAAKSLKPRDVDLMPIDLMRDSHAVDGVHAVAPDEMSDVHGEDSNVGADDTGEAGRFSFVPRVDEGGNVAVPGLTKIVGEDDHLQGYAQPLPADQVPTGEPARVVLIKGQHYLRGEAGYYLARRGLSDDHWLIDAPQGAERRAQVPVTYDTGTGEWRAHAPLRLCGGGCGSSQFSYPPDSIATSFEDISRAIRHVPDESAQEAIQLAFAELSELHLLRTNRADLQLIRDNSIINHRTALRNAMSKEIDPTLPLPKQQRAAAEITSMHYEWNSAAEAFCQENAEILFHHLLAHGVSKDDIRMITFKPQNRPPHVMVLYTESEHFIQLMDRSTLNRPNPRFRDGISQEFFREAAYLTRHTTLLLDPWSTTKAISFAGATSRYDAGRMINRALIDIGHMPGNPYTVSLTRPLGMHRPTPRNSVGLESSGSSSGQSASASGSQDSSWTSLKTALSQDAAPVSSQ</sequence>
<gene>
    <name evidence="2" type="ORF">PCE31106_00357</name>
</gene>
<organism evidence="2 3">
    <name type="scientific">Pandoraea cepalis</name>
    <dbReference type="NCBI Taxonomy" id="2508294"/>
    <lineage>
        <taxon>Bacteria</taxon>
        <taxon>Pseudomonadati</taxon>
        <taxon>Pseudomonadota</taxon>
        <taxon>Betaproteobacteria</taxon>
        <taxon>Burkholderiales</taxon>
        <taxon>Burkholderiaceae</taxon>
        <taxon>Pandoraea</taxon>
    </lineage>
</organism>
<feature type="region of interest" description="Disordered" evidence="1">
    <location>
        <begin position="669"/>
        <end position="725"/>
    </location>
</feature>
<reference evidence="2 3" key="1">
    <citation type="submission" date="2019-08" db="EMBL/GenBank/DDBJ databases">
        <authorList>
            <person name="Peeters C."/>
        </authorList>
    </citation>
    <scope>NUCLEOTIDE SEQUENCE [LARGE SCALE GENOMIC DNA]</scope>
    <source>
        <strain evidence="2 3">LMG 31106</strain>
    </source>
</reference>
<name>A0A5E4RUS6_9BURK</name>
<evidence type="ECO:0000313" key="2">
    <source>
        <dbReference type="EMBL" id="VVD66224.1"/>
    </source>
</evidence>
<protein>
    <submittedName>
        <fullName evidence="2">Uncharacterized protein</fullName>
    </submittedName>
</protein>
<dbReference type="OrthoDB" id="8937167at2"/>
<dbReference type="EMBL" id="CABPSL010000001">
    <property type="protein sequence ID" value="VVD66224.1"/>
    <property type="molecule type" value="Genomic_DNA"/>
</dbReference>
<dbReference type="RefSeq" id="WP_150562189.1">
    <property type="nucleotide sequence ID" value="NZ_CABPSL010000001.1"/>
</dbReference>
<feature type="compositionally biased region" description="Polar residues" evidence="1">
    <location>
        <begin position="708"/>
        <end position="725"/>
    </location>
</feature>
<dbReference type="AlphaFoldDB" id="A0A5E4RUS6"/>
<feature type="compositionally biased region" description="Low complexity" evidence="1">
    <location>
        <begin position="689"/>
        <end position="707"/>
    </location>
</feature>
<evidence type="ECO:0000256" key="1">
    <source>
        <dbReference type="SAM" id="MobiDB-lite"/>
    </source>
</evidence>
<feature type="region of interest" description="Disordered" evidence="1">
    <location>
        <begin position="41"/>
        <end position="65"/>
    </location>
</feature>
<evidence type="ECO:0000313" key="3">
    <source>
        <dbReference type="Proteomes" id="UP000384354"/>
    </source>
</evidence>
<accession>A0A5E4RUS6</accession>
<dbReference type="Proteomes" id="UP000384354">
    <property type="component" value="Unassembled WGS sequence"/>
</dbReference>
<proteinExistence type="predicted"/>
<feature type="compositionally biased region" description="Low complexity" evidence="1">
    <location>
        <begin position="254"/>
        <end position="268"/>
    </location>
</feature>
<feature type="region of interest" description="Disordered" evidence="1">
    <location>
        <begin position="244"/>
        <end position="276"/>
    </location>
</feature>